<evidence type="ECO:0000259" key="3">
    <source>
        <dbReference type="PROSITE" id="PS50213"/>
    </source>
</evidence>
<dbReference type="PROSITE" id="PS50213">
    <property type="entry name" value="FAS1"/>
    <property type="match status" value="1"/>
</dbReference>
<sequence>MRRRLVLKRSIALVGMLVCVSCLLIAIGTILKLPDATTRNDSEIGFYHPTFKSRKVPQNFKLGKFGEMMIEMLPPDLAFTVFLPSEEAFKRDLRLSVTEGLRPEKFNDTYAILTRILGFSAVPRALSSVDVPLHELVSHDSLSGFQLYIAKDVDGMLVVNRIRSEMVDIRKRQIVFHIMEGVIMDADFEQSVVSDDTEED</sequence>
<dbReference type="OrthoDB" id="286301at2759"/>
<accession>A0A834U2C3</accession>
<protein>
    <submittedName>
        <fullName evidence="4">Fasciclin domain-containing protein</fullName>
    </submittedName>
</protein>
<dbReference type="AlphaFoldDB" id="A0A834U2C3"/>
<comment type="caution">
    <text evidence="4">The sequence shown here is derived from an EMBL/GenBank/DDBJ whole genome shotgun (WGS) entry which is preliminary data.</text>
</comment>
<dbReference type="Gene3D" id="2.30.180.10">
    <property type="entry name" value="FAS1 domain"/>
    <property type="match status" value="1"/>
</dbReference>
<evidence type="ECO:0000256" key="1">
    <source>
        <dbReference type="ARBA" id="ARBA00007843"/>
    </source>
</evidence>
<dbReference type="PANTHER" id="PTHR37232:SF2">
    <property type="entry name" value="FAS1 DOMAIN-CONTAINING PROTEIN"/>
    <property type="match status" value="1"/>
</dbReference>
<dbReference type="InterPro" id="IPR036378">
    <property type="entry name" value="FAS1_dom_sf"/>
</dbReference>
<dbReference type="Pfam" id="PF02469">
    <property type="entry name" value="Fasciclin"/>
    <property type="match status" value="1"/>
</dbReference>
<dbReference type="Proteomes" id="UP000634136">
    <property type="component" value="Unassembled WGS sequence"/>
</dbReference>
<evidence type="ECO:0000256" key="2">
    <source>
        <dbReference type="SAM" id="Phobius"/>
    </source>
</evidence>
<feature type="domain" description="FAS1" evidence="3">
    <location>
        <begin position="49"/>
        <end position="183"/>
    </location>
</feature>
<organism evidence="4 5">
    <name type="scientific">Senna tora</name>
    <dbReference type="NCBI Taxonomy" id="362788"/>
    <lineage>
        <taxon>Eukaryota</taxon>
        <taxon>Viridiplantae</taxon>
        <taxon>Streptophyta</taxon>
        <taxon>Embryophyta</taxon>
        <taxon>Tracheophyta</taxon>
        <taxon>Spermatophyta</taxon>
        <taxon>Magnoliopsida</taxon>
        <taxon>eudicotyledons</taxon>
        <taxon>Gunneridae</taxon>
        <taxon>Pentapetalae</taxon>
        <taxon>rosids</taxon>
        <taxon>fabids</taxon>
        <taxon>Fabales</taxon>
        <taxon>Fabaceae</taxon>
        <taxon>Caesalpinioideae</taxon>
        <taxon>Cassia clade</taxon>
        <taxon>Senna</taxon>
    </lineage>
</organism>
<reference evidence="4" key="1">
    <citation type="submission" date="2020-09" db="EMBL/GenBank/DDBJ databases">
        <title>Genome-Enabled Discovery of Anthraquinone Biosynthesis in Senna tora.</title>
        <authorList>
            <person name="Kang S.-H."/>
            <person name="Pandey R.P."/>
            <person name="Lee C.-M."/>
            <person name="Sim J.-S."/>
            <person name="Jeong J.-T."/>
            <person name="Choi B.-S."/>
            <person name="Jung M."/>
            <person name="Ginzburg D."/>
            <person name="Zhao K."/>
            <person name="Won S.Y."/>
            <person name="Oh T.-J."/>
            <person name="Yu Y."/>
            <person name="Kim N.-H."/>
            <person name="Lee O.R."/>
            <person name="Lee T.-H."/>
            <person name="Bashyal P."/>
            <person name="Kim T.-S."/>
            <person name="Lee W.-H."/>
            <person name="Kawkins C."/>
            <person name="Kim C.-K."/>
            <person name="Kim J.S."/>
            <person name="Ahn B.O."/>
            <person name="Rhee S.Y."/>
            <person name="Sohng J.K."/>
        </authorList>
    </citation>
    <scope>NUCLEOTIDE SEQUENCE</scope>
    <source>
        <tissue evidence="4">Leaf</tissue>
    </source>
</reference>
<keyword evidence="2" id="KW-0472">Membrane</keyword>
<dbReference type="PANTHER" id="PTHR37232">
    <property type="entry name" value="FASCICLIN DOMAIN PROTEIN"/>
    <property type="match status" value="1"/>
</dbReference>
<name>A0A834U2C3_9FABA</name>
<proteinExistence type="inferred from homology"/>
<keyword evidence="2" id="KW-1133">Transmembrane helix</keyword>
<gene>
    <name evidence="4" type="ORF">G2W53_013314</name>
</gene>
<dbReference type="InterPro" id="IPR000782">
    <property type="entry name" value="FAS1_domain"/>
</dbReference>
<evidence type="ECO:0000313" key="4">
    <source>
        <dbReference type="EMBL" id="KAF7830981.1"/>
    </source>
</evidence>
<dbReference type="EMBL" id="JAAIUW010000005">
    <property type="protein sequence ID" value="KAF7830981.1"/>
    <property type="molecule type" value="Genomic_DNA"/>
</dbReference>
<feature type="transmembrane region" description="Helical" evidence="2">
    <location>
        <begin position="12"/>
        <end position="31"/>
    </location>
</feature>
<keyword evidence="5" id="KW-1185">Reference proteome</keyword>
<comment type="similarity">
    <text evidence="1">Belongs to the fasciclin-like AGP family.</text>
</comment>
<keyword evidence="2" id="KW-0812">Transmembrane</keyword>
<evidence type="ECO:0000313" key="5">
    <source>
        <dbReference type="Proteomes" id="UP000634136"/>
    </source>
</evidence>
<dbReference type="SUPFAM" id="SSF82153">
    <property type="entry name" value="FAS1 domain"/>
    <property type="match status" value="1"/>
</dbReference>